<dbReference type="PROSITE" id="PS51257">
    <property type="entry name" value="PROKAR_LIPOPROTEIN"/>
    <property type="match status" value="1"/>
</dbReference>
<protein>
    <recommendedName>
        <fullName evidence="9">Glycine zipper 2TM domain-containing protein</fullName>
    </recommendedName>
</protein>
<evidence type="ECO:0000313" key="7">
    <source>
        <dbReference type="EMBL" id="PUE02747.1"/>
    </source>
</evidence>
<dbReference type="EMBL" id="PQCO01000174">
    <property type="protein sequence ID" value="PUE02747.1"/>
    <property type="molecule type" value="Genomic_DNA"/>
</dbReference>
<evidence type="ECO:0000256" key="1">
    <source>
        <dbReference type="ARBA" id="ARBA00004370"/>
    </source>
</evidence>
<dbReference type="InterPro" id="IPR051407">
    <property type="entry name" value="Bact_OM_lipoprot/Surf_antigen"/>
</dbReference>
<dbReference type="Pfam" id="PF05433">
    <property type="entry name" value="Rick_17kDa_Anti"/>
    <property type="match status" value="1"/>
</dbReference>
<evidence type="ECO:0000259" key="6">
    <source>
        <dbReference type="Pfam" id="PF16998"/>
    </source>
</evidence>
<feature type="domain" description="Surface antigen" evidence="6">
    <location>
        <begin position="79"/>
        <end position="147"/>
    </location>
</feature>
<comment type="subcellular location">
    <subcellularLocation>
        <location evidence="1">Membrane</location>
    </subcellularLocation>
</comment>
<evidence type="ECO:0000313" key="8">
    <source>
        <dbReference type="Proteomes" id="UP000250928"/>
    </source>
</evidence>
<gene>
    <name evidence="7" type="ORF">C3L24_05550</name>
</gene>
<dbReference type="Proteomes" id="UP000250928">
    <property type="component" value="Unassembled WGS sequence"/>
</dbReference>
<accession>A0A657PX51</accession>
<dbReference type="PANTHER" id="PTHR35603:SF2">
    <property type="entry name" value="OUTER MEMBRANE LIPOPROTEIN"/>
    <property type="match status" value="1"/>
</dbReference>
<dbReference type="InterPro" id="IPR032635">
    <property type="entry name" value="Anti_2"/>
</dbReference>
<comment type="caution">
    <text evidence="7">The sequence shown here is derived from an EMBL/GenBank/DDBJ whole genome shotgun (WGS) entry which is preliminary data.</text>
</comment>
<evidence type="ECO:0000256" key="4">
    <source>
        <dbReference type="ARBA" id="ARBA00023139"/>
    </source>
</evidence>
<keyword evidence="4" id="KW-0449">Lipoprotein</keyword>
<evidence type="ECO:0000256" key="3">
    <source>
        <dbReference type="ARBA" id="ARBA00023136"/>
    </source>
</evidence>
<dbReference type="Pfam" id="PF16998">
    <property type="entry name" value="17kDa_Anti_2"/>
    <property type="match status" value="1"/>
</dbReference>
<name>A0A657PX51_9GAMM</name>
<organism evidence="7 8">
    <name type="scientific">Candidatus Sedimenticola endophacoides</name>
    <dbReference type="NCBI Taxonomy" id="2548426"/>
    <lineage>
        <taxon>Bacteria</taxon>
        <taxon>Pseudomonadati</taxon>
        <taxon>Pseudomonadota</taxon>
        <taxon>Gammaproteobacteria</taxon>
        <taxon>Chromatiales</taxon>
        <taxon>Sedimenticolaceae</taxon>
        <taxon>Sedimenticola</taxon>
    </lineage>
</organism>
<keyword evidence="2" id="KW-0732">Signal</keyword>
<evidence type="ECO:0000259" key="5">
    <source>
        <dbReference type="Pfam" id="PF05433"/>
    </source>
</evidence>
<evidence type="ECO:0000256" key="2">
    <source>
        <dbReference type="ARBA" id="ARBA00022729"/>
    </source>
</evidence>
<dbReference type="PANTHER" id="PTHR35603">
    <property type="match status" value="1"/>
</dbReference>
<dbReference type="InterPro" id="IPR008816">
    <property type="entry name" value="Gly_zipper_2TM_dom"/>
</dbReference>
<dbReference type="PIRSF" id="PIRSF002721">
    <property type="entry name" value="Surface_antigen_Rickettsia"/>
    <property type="match status" value="1"/>
</dbReference>
<dbReference type="AlphaFoldDB" id="A0A657PX51"/>
<keyword evidence="4" id="KW-0564">Palmitate</keyword>
<proteinExistence type="predicted"/>
<dbReference type="InterPro" id="IPR016364">
    <property type="entry name" value="Surface_antigen_Rickettsia"/>
</dbReference>
<keyword evidence="3" id="KW-0472">Membrane</keyword>
<sequence length="149" mass="15607">MKTHILTALLVTTLGLGGCQTTNEGSGQVIGGLAGGLLGTQVGKGDGRTAAIIVGTLVGAYIGGNVGKSMDQNDRAYANRALESTPTHQATSWRNPDSGNYYEVTPTRTYSTDRGPCREYTTQAVIDGRSETVYGTACRQSDGTWQASN</sequence>
<dbReference type="GO" id="GO:0019867">
    <property type="term" value="C:outer membrane"/>
    <property type="evidence" value="ECO:0007669"/>
    <property type="project" value="InterPro"/>
</dbReference>
<evidence type="ECO:0008006" key="9">
    <source>
        <dbReference type="Google" id="ProtNLM"/>
    </source>
</evidence>
<feature type="domain" description="Glycine zipper 2TM" evidence="5">
    <location>
        <begin position="29"/>
        <end position="67"/>
    </location>
</feature>
<reference evidence="7 8" key="1">
    <citation type="submission" date="2018-01" db="EMBL/GenBank/DDBJ databases">
        <title>Novel co-symbiosis in the lucinid bivalve Phacoides pectinatus.</title>
        <authorList>
            <person name="Lim S.J."/>
            <person name="Davis B.G."/>
            <person name="Gill D.E."/>
            <person name="Engel A.S."/>
            <person name="Anderson L.C."/>
            <person name="Campbell B.J."/>
        </authorList>
    </citation>
    <scope>NUCLEOTIDE SEQUENCE [LARGE SCALE GENOMIC DNA]</scope>
    <source>
        <strain evidence="7">N3_P5</strain>
    </source>
</reference>